<dbReference type="Proteomes" id="UP000006901">
    <property type="component" value="Plasmid ZS7_cp32-3+10"/>
</dbReference>
<proteinExistence type="predicted"/>
<gene>
    <name evidence="2" type="ordered locus">BbuZS7_AC13</name>
</gene>
<accession>A0A0H3C2M7</accession>
<keyword evidence="1" id="KW-1133">Transmembrane helix</keyword>
<dbReference type="RefSeq" id="WP_010883765.1">
    <property type="nucleotide sequence ID" value="NC_011720.1"/>
</dbReference>
<keyword evidence="2" id="KW-0614">Plasmid</keyword>
<sequence>MQKINLLMLFMFIISIGNLISYEIKKDEIIKVKTLIALDQGGDDHKHNINFPIKKEDKNKTLFEIIGIGLENFINQIGAENILEVKSLNHLVGFGVIVVYKEKKK</sequence>
<feature type="transmembrane region" description="Helical" evidence="1">
    <location>
        <begin position="6"/>
        <end position="24"/>
    </location>
</feature>
<name>A0A0H3C2M7_BORBZ</name>
<evidence type="ECO:0000313" key="2">
    <source>
        <dbReference type="EMBL" id="ACK74375.1"/>
    </source>
</evidence>
<reference evidence="2 3" key="1">
    <citation type="journal article" date="2011" name="J. Bacteriol.">
        <title>Whole-genome sequences of thirteen isolates of Borrelia burgdorferi.</title>
        <authorList>
            <person name="Schutzer S.E."/>
            <person name="Fraser-Liggett C.M."/>
            <person name="Casjens S.R."/>
            <person name="Qiu W.G."/>
            <person name="Dunn J.J."/>
            <person name="Mongodin E.F."/>
            <person name="Luft B.J."/>
        </authorList>
    </citation>
    <scope>NUCLEOTIDE SEQUENCE [LARGE SCALE GENOMIC DNA]</scope>
    <source>
        <strain evidence="2 3">ZS7</strain>
        <plasmid evidence="2 3">ZS7_cp32-3+10</plasmid>
    </source>
</reference>
<dbReference type="EMBL" id="CP001202">
    <property type="protein sequence ID" value="ACK74375.1"/>
    <property type="molecule type" value="Genomic_DNA"/>
</dbReference>
<dbReference type="HOGENOM" id="CLU_2258290_0_0_12"/>
<organism evidence="2 3">
    <name type="scientific">Borreliella burgdorferi (strain ZS7)</name>
    <name type="common">Borrelia burgdorferi</name>
    <dbReference type="NCBI Taxonomy" id="445985"/>
    <lineage>
        <taxon>Bacteria</taxon>
        <taxon>Pseudomonadati</taxon>
        <taxon>Spirochaetota</taxon>
        <taxon>Spirochaetia</taxon>
        <taxon>Spirochaetales</taxon>
        <taxon>Borreliaceae</taxon>
        <taxon>Borreliella</taxon>
    </lineage>
</organism>
<protein>
    <submittedName>
        <fullName evidence="2">Bbs27 protein</fullName>
    </submittedName>
</protein>
<keyword evidence="1" id="KW-0812">Transmembrane</keyword>
<evidence type="ECO:0000313" key="3">
    <source>
        <dbReference type="Proteomes" id="UP000006901"/>
    </source>
</evidence>
<keyword evidence="1" id="KW-0472">Membrane</keyword>
<evidence type="ECO:0000256" key="1">
    <source>
        <dbReference type="SAM" id="Phobius"/>
    </source>
</evidence>
<dbReference type="AlphaFoldDB" id="A0A0H3C2M7"/>
<geneLocation type="plasmid" evidence="2 3">
    <name>ZS7_cp32-3+10</name>
</geneLocation>
<dbReference type="KEGG" id="bbz:BbuZS7_AC13"/>